<evidence type="ECO:0000313" key="2">
    <source>
        <dbReference type="Proteomes" id="UP001331515"/>
    </source>
</evidence>
<evidence type="ECO:0000313" key="1">
    <source>
        <dbReference type="EMBL" id="KAK5903904.1"/>
    </source>
</evidence>
<comment type="caution">
    <text evidence="1">The sequence shown here is derived from an EMBL/GenBank/DDBJ whole genome shotgun (WGS) entry which is preliminary data.</text>
</comment>
<accession>A0AAN8H5Y0</accession>
<gene>
    <name evidence="1" type="ORF">CgunFtcFv8_007646</name>
</gene>
<proteinExistence type="predicted"/>
<sequence>MTNLWPFTGPALHQLFPVWPLTSNPHGDCGGSAGPRYTALCGESCAQPYVPSATSSSSSSSAALSG</sequence>
<name>A0AAN8H5Y0_CHAGU</name>
<organism evidence="1 2">
    <name type="scientific">Champsocephalus gunnari</name>
    <name type="common">Mackerel icefish</name>
    <dbReference type="NCBI Taxonomy" id="52237"/>
    <lineage>
        <taxon>Eukaryota</taxon>
        <taxon>Metazoa</taxon>
        <taxon>Chordata</taxon>
        <taxon>Craniata</taxon>
        <taxon>Vertebrata</taxon>
        <taxon>Euteleostomi</taxon>
        <taxon>Actinopterygii</taxon>
        <taxon>Neopterygii</taxon>
        <taxon>Teleostei</taxon>
        <taxon>Neoteleostei</taxon>
        <taxon>Acanthomorphata</taxon>
        <taxon>Eupercaria</taxon>
        <taxon>Perciformes</taxon>
        <taxon>Notothenioidei</taxon>
        <taxon>Channichthyidae</taxon>
        <taxon>Champsocephalus</taxon>
    </lineage>
</organism>
<protein>
    <submittedName>
        <fullName evidence="1">Uncharacterized protein</fullName>
    </submittedName>
</protein>
<dbReference type="Proteomes" id="UP001331515">
    <property type="component" value="Unassembled WGS sequence"/>
</dbReference>
<keyword evidence="2" id="KW-1185">Reference proteome</keyword>
<reference evidence="1 2" key="1">
    <citation type="journal article" date="2023" name="Mol. Biol. Evol.">
        <title>Genomics of Secondarily Temperate Adaptation in the Only Non-Antarctic Icefish.</title>
        <authorList>
            <person name="Rivera-Colon A.G."/>
            <person name="Rayamajhi N."/>
            <person name="Minhas B.F."/>
            <person name="Madrigal G."/>
            <person name="Bilyk K.T."/>
            <person name="Yoon V."/>
            <person name="Hune M."/>
            <person name="Gregory S."/>
            <person name="Cheng C.H.C."/>
            <person name="Catchen J.M."/>
        </authorList>
    </citation>
    <scope>NUCLEOTIDE SEQUENCE [LARGE SCALE GENOMIC DNA]</scope>
    <source>
        <tissue evidence="1">White muscle</tissue>
    </source>
</reference>
<dbReference type="AlphaFoldDB" id="A0AAN8H5Y0"/>
<dbReference type="EMBL" id="JAURVH010001531">
    <property type="protein sequence ID" value="KAK5903904.1"/>
    <property type="molecule type" value="Genomic_DNA"/>
</dbReference>